<dbReference type="EMBL" id="SRYA01000156">
    <property type="protein sequence ID" value="TGY86323.1"/>
    <property type="molecule type" value="Genomic_DNA"/>
</dbReference>
<evidence type="ECO:0000313" key="2">
    <source>
        <dbReference type="Proteomes" id="UP000304953"/>
    </source>
</evidence>
<dbReference type="Proteomes" id="UP000304953">
    <property type="component" value="Unassembled WGS sequence"/>
</dbReference>
<gene>
    <name evidence="1" type="ORF">E5329_28305</name>
</gene>
<protein>
    <submittedName>
        <fullName evidence="1">XRE family transcriptional regulator</fullName>
    </submittedName>
</protein>
<evidence type="ECO:0000313" key="1">
    <source>
        <dbReference type="EMBL" id="TGY86323.1"/>
    </source>
</evidence>
<sequence>MSYNADTLKKLYQKECLERRKINLVRLRKEIAELSPTEFSKQIGIQKSNLSSLENGDRDLSLFNIQAYKAYFLERYKLNISTDYLLGYTSVIENKEMNTSDDLGLSGKSIEVLKSWRKLKENPERFAVAYGATDIDTLNLLLEDYHYLQSNANKKGLYAGFSIFHYIGNYIFSEHFKRCPTETIKYEHKSTNPEIGNSLDDLNIGDVVRVNGNEHTILSLHAYDKCNLKADSDKLAIYNMQDSEEIYSITFQDMLKAYSKENIIKIVDRVKKRIQGSDD</sequence>
<keyword evidence="2" id="KW-1185">Reference proteome</keyword>
<organism evidence="1 2">
    <name type="scientific">Petralouisia muris</name>
    <dbReference type="NCBI Taxonomy" id="3032872"/>
    <lineage>
        <taxon>Bacteria</taxon>
        <taxon>Bacillati</taxon>
        <taxon>Bacillota</taxon>
        <taxon>Clostridia</taxon>
        <taxon>Lachnospirales</taxon>
        <taxon>Lachnospiraceae</taxon>
        <taxon>Petralouisia</taxon>
    </lineage>
</organism>
<reference evidence="1" key="1">
    <citation type="submission" date="2019-04" db="EMBL/GenBank/DDBJ databases">
        <title>Microbes associate with the intestines of laboratory mice.</title>
        <authorList>
            <person name="Navarre W."/>
            <person name="Wong E."/>
            <person name="Huang K."/>
            <person name="Tropini C."/>
            <person name="Ng K."/>
            <person name="Yu B."/>
        </authorList>
    </citation>
    <scope>NUCLEOTIDE SEQUENCE</scope>
    <source>
        <strain evidence="1">NM01_1-7b</strain>
    </source>
</reference>
<name>A0AC61RN67_9FIRM</name>
<proteinExistence type="predicted"/>
<accession>A0AC61RN67</accession>
<comment type="caution">
    <text evidence="1">The sequence shown here is derived from an EMBL/GenBank/DDBJ whole genome shotgun (WGS) entry which is preliminary data.</text>
</comment>